<dbReference type="SUPFAM" id="SSF56672">
    <property type="entry name" value="DNA/RNA polymerases"/>
    <property type="match status" value="1"/>
</dbReference>
<comment type="caution">
    <text evidence="3">The sequence shown here is derived from an EMBL/GenBank/DDBJ whole genome shotgun (WGS) entry which is preliminary data.</text>
</comment>
<feature type="non-terminal residue" evidence="3">
    <location>
        <position position="263"/>
    </location>
</feature>
<dbReference type="Pfam" id="PF17919">
    <property type="entry name" value="RT_RNaseH_2"/>
    <property type="match status" value="1"/>
</dbReference>
<dbReference type="EMBL" id="CACRXK020012600">
    <property type="protein sequence ID" value="CAB4023635.1"/>
    <property type="molecule type" value="Genomic_DNA"/>
</dbReference>
<proteinExistence type="predicted"/>
<dbReference type="InterPro" id="IPR043128">
    <property type="entry name" value="Rev_trsase/Diguanyl_cyclase"/>
</dbReference>
<protein>
    <submittedName>
        <fullName evidence="3">Uncharacterized protein</fullName>
    </submittedName>
</protein>
<dbReference type="PANTHER" id="PTHR37984">
    <property type="entry name" value="PROTEIN CBG26694"/>
    <property type="match status" value="1"/>
</dbReference>
<evidence type="ECO:0000259" key="2">
    <source>
        <dbReference type="Pfam" id="PF17919"/>
    </source>
</evidence>
<dbReference type="FunFam" id="3.30.70.270:FF:000026">
    <property type="entry name" value="Transposon Ty3-G Gag-Pol polyprotein"/>
    <property type="match status" value="1"/>
</dbReference>
<feature type="domain" description="Reverse transcriptase/retrotransposon-derived protein RNase H-like" evidence="2">
    <location>
        <begin position="203"/>
        <end position="253"/>
    </location>
</feature>
<reference evidence="3" key="1">
    <citation type="submission" date="2020-04" db="EMBL/GenBank/DDBJ databases">
        <authorList>
            <person name="Alioto T."/>
            <person name="Alioto T."/>
            <person name="Gomez Garrido J."/>
        </authorList>
    </citation>
    <scope>NUCLEOTIDE SEQUENCE</scope>
    <source>
        <strain evidence="3">A484AB</strain>
    </source>
</reference>
<name>A0A6S7IW93_PARCT</name>
<dbReference type="InterPro" id="IPR050951">
    <property type="entry name" value="Retrovirus_Pol_polyprotein"/>
</dbReference>
<dbReference type="InterPro" id="IPR000477">
    <property type="entry name" value="RT_dom"/>
</dbReference>
<dbReference type="InterPro" id="IPR043502">
    <property type="entry name" value="DNA/RNA_pol_sf"/>
</dbReference>
<dbReference type="OrthoDB" id="5986544at2759"/>
<dbReference type="Pfam" id="PF00078">
    <property type="entry name" value="RVT_1"/>
    <property type="match status" value="1"/>
</dbReference>
<dbReference type="InterPro" id="IPR041577">
    <property type="entry name" value="RT_RNaseH_2"/>
</dbReference>
<dbReference type="PANTHER" id="PTHR37984:SF8">
    <property type="entry name" value="CCHC-TYPE DOMAIN-CONTAINING PROTEIN"/>
    <property type="match status" value="1"/>
</dbReference>
<evidence type="ECO:0000259" key="1">
    <source>
        <dbReference type="Pfam" id="PF00078"/>
    </source>
</evidence>
<dbReference type="Gene3D" id="3.10.10.10">
    <property type="entry name" value="HIV Type 1 Reverse Transcriptase, subunit A, domain 1"/>
    <property type="match status" value="1"/>
</dbReference>
<dbReference type="AlphaFoldDB" id="A0A6S7IW93"/>
<dbReference type="Proteomes" id="UP001152795">
    <property type="component" value="Unassembled WGS sequence"/>
</dbReference>
<keyword evidence="4" id="KW-1185">Reference proteome</keyword>
<dbReference type="CDD" id="cd01647">
    <property type="entry name" value="RT_LTR"/>
    <property type="match status" value="1"/>
</dbReference>
<dbReference type="Gene3D" id="3.30.70.270">
    <property type="match status" value="2"/>
</dbReference>
<evidence type="ECO:0000313" key="3">
    <source>
        <dbReference type="EMBL" id="CAB4023635.1"/>
    </source>
</evidence>
<sequence>MEKLGVISKVTEPTDWVSSLVVVEKPDGSIRICLDPKDLNHAIKRSHLQLPTTEDIISKMTGARHVSKLDASSGYWQTKLDEESSKLLSFNSPFGRYKFNRLPFGVSNAFEIFQLDIAEIIEGIEGAATAQDDIIVWGDTKEVHDQRLHEISAIIDMPVPQNKTELQRFLGMCNYLAKFIPDLASVTAPLRCLLEKDTPWHFEAEQENAVKRLKEMVTSAPVLKYFNPKDPIKVTSDSSKFGLGAVLEQQEEAIYSKPLIKAP</sequence>
<accession>A0A6S7IW93</accession>
<evidence type="ECO:0000313" key="4">
    <source>
        <dbReference type="Proteomes" id="UP001152795"/>
    </source>
</evidence>
<feature type="domain" description="Reverse transcriptase" evidence="1">
    <location>
        <begin position="23"/>
        <end position="155"/>
    </location>
</feature>
<gene>
    <name evidence="3" type="ORF">PACLA_8A044762</name>
</gene>
<organism evidence="3 4">
    <name type="scientific">Paramuricea clavata</name>
    <name type="common">Red gorgonian</name>
    <name type="synonym">Violescent sea-whip</name>
    <dbReference type="NCBI Taxonomy" id="317549"/>
    <lineage>
        <taxon>Eukaryota</taxon>
        <taxon>Metazoa</taxon>
        <taxon>Cnidaria</taxon>
        <taxon>Anthozoa</taxon>
        <taxon>Octocorallia</taxon>
        <taxon>Malacalcyonacea</taxon>
        <taxon>Plexauridae</taxon>
        <taxon>Paramuricea</taxon>
    </lineage>
</organism>